<organism evidence="13 14">
    <name type="scientific">Oceanospirillum multiglobuliferum</name>
    <dbReference type="NCBI Taxonomy" id="64969"/>
    <lineage>
        <taxon>Bacteria</taxon>
        <taxon>Pseudomonadati</taxon>
        <taxon>Pseudomonadota</taxon>
        <taxon>Gammaproteobacteria</taxon>
        <taxon>Oceanospirillales</taxon>
        <taxon>Oceanospirillaceae</taxon>
        <taxon>Oceanospirillum</taxon>
    </lineage>
</organism>
<proteinExistence type="inferred from homology"/>
<gene>
    <name evidence="13" type="primary">rumB</name>
    <name evidence="9" type="synonym">rlmC</name>
    <name evidence="13" type="ORF">BTE48_09195</name>
</gene>
<dbReference type="Proteomes" id="UP000191418">
    <property type="component" value="Unassembled WGS sequence"/>
</dbReference>
<comment type="similarity">
    <text evidence="9">Belongs to the class I-like SAM-binding methyltransferase superfamily. RNA M5U methyltransferase family. RlmC subfamily.</text>
</comment>
<dbReference type="Gene3D" id="3.40.50.150">
    <property type="entry name" value="Vaccinia Virus protein VP39"/>
    <property type="match status" value="1"/>
</dbReference>
<dbReference type="RefSeq" id="WP_078745212.1">
    <property type="nucleotide sequence ID" value="NZ_FUXG01000009.1"/>
</dbReference>
<keyword evidence="8 9" id="KW-0411">Iron-sulfur</keyword>
<dbReference type="EMBL" id="MTSM01000010">
    <property type="protein sequence ID" value="OPX55331.1"/>
    <property type="molecule type" value="Genomic_DNA"/>
</dbReference>
<evidence type="ECO:0000256" key="1">
    <source>
        <dbReference type="ARBA" id="ARBA00022485"/>
    </source>
</evidence>
<dbReference type="Pfam" id="PF05958">
    <property type="entry name" value="tRNA_U5-meth_tr"/>
    <property type="match status" value="1"/>
</dbReference>
<dbReference type="InterPro" id="IPR010280">
    <property type="entry name" value="U5_MeTrfase_fam"/>
</dbReference>
<feature type="binding site" evidence="9">
    <location>
        <position position="87"/>
    </location>
    <ligand>
        <name>[4Fe-4S] cluster</name>
        <dbReference type="ChEBI" id="CHEBI:49883"/>
    </ligand>
</feature>
<dbReference type="CDD" id="cd02440">
    <property type="entry name" value="AdoMet_MTases"/>
    <property type="match status" value="1"/>
</dbReference>
<dbReference type="Gene3D" id="2.40.50.1070">
    <property type="match status" value="1"/>
</dbReference>
<protein>
    <recommendedName>
        <fullName evidence="9 10">23S rRNA (uracil(747)-C(5))-methyltransferase RlmC</fullName>
        <ecNumber evidence="9 10">2.1.1.189</ecNumber>
    </recommendedName>
    <alternativeName>
        <fullName evidence="9">23S rRNA(m5U747)-methyltransferase</fullName>
    </alternativeName>
</protein>
<keyword evidence="2 9" id="KW-0698">rRNA processing</keyword>
<dbReference type="GO" id="GO:0070475">
    <property type="term" value="P:rRNA base methylation"/>
    <property type="evidence" value="ECO:0007669"/>
    <property type="project" value="TreeGrafter"/>
</dbReference>
<dbReference type="GO" id="GO:0070041">
    <property type="term" value="F:rRNA (uridine-C5-)-methyltransferase activity"/>
    <property type="evidence" value="ECO:0007669"/>
    <property type="project" value="UniProtKB-UniRule"/>
</dbReference>
<dbReference type="GO" id="GO:0005506">
    <property type="term" value="F:iron ion binding"/>
    <property type="evidence" value="ECO:0007669"/>
    <property type="project" value="UniProtKB-UniRule"/>
</dbReference>
<keyword evidence="3 9" id="KW-0489">Methyltransferase</keyword>
<dbReference type="AlphaFoldDB" id="A0A1T4PSR6"/>
<feature type="active site" description="Nucleophile" evidence="9 11">
    <location>
        <position position="341"/>
    </location>
</feature>
<feature type="active site" evidence="12">
    <location>
        <position position="341"/>
    </location>
</feature>
<reference evidence="13 14" key="1">
    <citation type="submission" date="2017-01" db="EMBL/GenBank/DDBJ databases">
        <title>Genome Sequencing of a Marine Spirillum, Oceanospirillum multiglobuliferum ATCC 33336, from Japan.</title>
        <authorList>
            <person name="Carney J.G."/>
            <person name="Trachtenberg A.M."/>
            <person name="Rheaume B.A."/>
            <person name="Linnane J.D."/>
            <person name="Pitts N.L."/>
            <person name="Mykles D.L."/>
            <person name="Maclea K.S."/>
        </authorList>
    </citation>
    <scope>NUCLEOTIDE SEQUENCE [LARGE SCALE GENOMIC DNA]</scope>
    <source>
        <strain evidence="13 14">ATCC 33336</strain>
    </source>
</reference>
<dbReference type="InterPro" id="IPR029063">
    <property type="entry name" value="SAM-dependent_MTases_sf"/>
</dbReference>
<comment type="caution">
    <text evidence="13">The sequence shown here is derived from an EMBL/GenBank/DDBJ whole genome shotgun (WGS) entry which is preliminary data.</text>
</comment>
<feature type="binding site" evidence="9">
    <location>
        <position position="3"/>
    </location>
    <ligand>
        <name>[4Fe-4S] cluster</name>
        <dbReference type="ChEBI" id="CHEBI:49883"/>
    </ligand>
</feature>
<feature type="binding site" evidence="9 11">
    <location>
        <position position="314"/>
    </location>
    <ligand>
        <name>S-adenosyl-L-methionine</name>
        <dbReference type="ChEBI" id="CHEBI:59789"/>
    </ligand>
</feature>
<evidence type="ECO:0000313" key="13">
    <source>
        <dbReference type="EMBL" id="OPX55331.1"/>
    </source>
</evidence>
<keyword evidence="14" id="KW-1185">Reference proteome</keyword>
<sequence>MNCDYFENGQCRSCQNIQTPITEQVSQKYAHLRALLSPYQVTNWLSPIQGKELAFRNKAKMVALGMAHAPILGVVNPAGEAISLCDCPLYPQPMQQLLKRLELFIQQAGIPPYRIDKAKGELKYILLTRSDYNGQYMLRFVLRSHNSIERIRGNLPKLLSEYPEISVVSVNIQPIHMAILEGDEEIFLTESTRLEERFNAVPLFIRPKSFFQTNPQVAAQLYQTAREWTQQLIQQSVIGHNIWDLFCGVGGFGLHCANQEIQLTGIEIEAEAIACAQMSAKALGLKQVEFKALDSTDFALGKQAANKPDLIVVNPPRRGIGAELCKALSEFAPQAIIYSSCNPNTLAQDLAQIEGYQVSQAQLFDMFPHTEHYEVLVLLLKK</sequence>
<comment type="catalytic activity">
    <reaction evidence="9">
        <text>uridine(747) in 23S rRNA + S-adenosyl-L-methionine = 5-methyluridine(747) in 23S rRNA + S-adenosyl-L-homocysteine + H(+)</text>
        <dbReference type="Rhea" id="RHEA:42628"/>
        <dbReference type="Rhea" id="RHEA-COMP:10154"/>
        <dbReference type="Rhea" id="RHEA-COMP:10155"/>
        <dbReference type="ChEBI" id="CHEBI:15378"/>
        <dbReference type="ChEBI" id="CHEBI:57856"/>
        <dbReference type="ChEBI" id="CHEBI:59789"/>
        <dbReference type="ChEBI" id="CHEBI:65315"/>
        <dbReference type="ChEBI" id="CHEBI:74447"/>
        <dbReference type="EC" id="2.1.1.189"/>
    </reaction>
</comment>
<feature type="binding site" evidence="9">
    <location>
        <position position="14"/>
    </location>
    <ligand>
        <name>[4Fe-4S] cluster</name>
        <dbReference type="ChEBI" id="CHEBI:49883"/>
    </ligand>
</feature>
<dbReference type="InterPro" id="IPR030390">
    <property type="entry name" value="MeTrfase_TrmA_AS"/>
</dbReference>
<name>A0A1T4PSR6_9GAMM</name>
<dbReference type="SUPFAM" id="SSF53335">
    <property type="entry name" value="S-adenosyl-L-methionine-dependent methyltransferases"/>
    <property type="match status" value="1"/>
</dbReference>
<evidence type="ECO:0000256" key="6">
    <source>
        <dbReference type="ARBA" id="ARBA00022723"/>
    </source>
</evidence>
<dbReference type="PROSITE" id="PS01230">
    <property type="entry name" value="TRMA_1"/>
    <property type="match status" value="1"/>
</dbReference>
<evidence type="ECO:0000256" key="5">
    <source>
        <dbReference type="ARBA" id="ARBA00022691"/>
    </source>
</evidence>
<feature type="binding site" evidence="9 11">
    <location>
        <position position="267"/>
    </location>
    <ligand>
        <name>S-adenosyl-L-methionine</name>
        <dbReference type="ChEBI" id="CHEBI:59789"/>
    </ligand>
</feature>
<keyword evidence="7 9" id="KW-0408">Iron</keyword>
<evidence type="ECO:0000256" key="4">
    <source>
        <dbReference type="ARBA" id="ARBA00022679"/>
    </source>
</evidence>
<feature type="binding site" evidence="9 11">
    <location>
        <position position="246"/>
    </location>
    <ligand>
        <name>S-adenosyl-L-methionine</name>
        <dbReference type="ChEBI" id="CHEBI:59789"/>
    </ligand>
</feature>
<feature type="binding site" evidence="9">
    <location>
        <position position="11"/>
    </location>
    <ligand>
        <name>[4Fe-4S] cluster</name>
        <dbReference type="ChEBI" id="CHEBI:49883"/>
    </ligand>
</feature>
<dbReference type="PANTHER" id="PTHR11061:SF30">
    <property type="entry name" value="TRNA (URACIL(54)-C(5))-METHYLTRANSFERASE"/>
    <property type="match status" value="1"/>
</dbReference>
<evidence type="ECO:0000313" key="14">
    <source>
        <dbReference type="Proteomes" id="UP000191418"/>
    </source>
</evidence>
<feature type="binding site" evidence="9 11">
    <location>
        <position position="212"/>
    </location>
    <ligand>
        <name>S-adenosyl-L-methionine</name>
        <dbReference type="ChEBI" id="CHEBI:59789"/>
    </ligand>
</feature>
<dbReference type="PANTHER" id="PTHR11061">
    <property type="entry name" value="RNA M5U METHYLTRANSFERASE"/>
    <property type="match status" value="1"/>
</dbReference>
<dbReference type="InterPro" id="IPR030391">
    <property type="entry name" value="MeTrfase_TrmA_CS"/>
</dbReference>
<dbReference type="STRING" id="64969.SAMN02745127_01612"/>
<comment type="function">
    <text evidence="9">Catalyzes the formation of 5-methyl-uridine at position 747 (m5U747) in 23S rRNA.</text>
</comment>
<evidence type="ECO:0000256" key="3">
    <source>
        <dbReference type="ARBA" id="ARBA00022603"/>
    </source>
</evidence>
<dbReference type="InterPro" id="IPR011825">
    <property type="entry name" value="23SrRNA_MeTrfase_RlmC"/>
</dbReference>
<dbReference type="HAMAP" id="MF_01012">
    <property type="entry name" value="23SrRNA_methyltr_RlmC"/>
    <property type="match status" value="1"/>
</dbReference>
<dbReference type="EC" id="2.1.1.189" evidence="9 10"/>
<evidence type="ECO:0000256" key="12">
    <source>
        <dbReference type="PROSITE-ProRule" id="PRU10015"/>
    </source>
</evidence>
<evidence type="ECO:0000256" key="7">
    <source>
        <dbReference type="ARBA" id="ARBA00023004"/>
    </source>
</evidence>
<evidence type="ECO:0000256" key="8">
    <source>
        <dbReference type="ARBA" id="ARBA00023014"/>
    </source>
</evidence>
<dbReference type="NCBIfam" id="TIGR02085">
    <property type="entry name" value="meth_trns_rumB"/>
    <property type="match status" value="1"/>
</dbReference>
<dbReference type="PROSITE" id="PS51687">
    <property type="entry name" value="SAM_MT_RNA_M5U"/>
    <property type="match status" value="1"/>
</dbReference>
<evidence type="ECO:0000256" key="11">
    <source>
        <dbReference type="PROSITE-ProRule" id="PRU01024"/>
    </source>
</evidence>
<accession>A0A1T4PSR6</accession>
<dbReference type="PROSITE" id="PS01231">
    <property type="entry name" value="TRMA_2"/>
    <property type="match status" value="1"/>
</dbReference>
<evidence type="ECO:0000256" key="2">
    <source>
        <dbReference type="ARBA" id="ARBA00022552"/>
    </source>
</evidence>
<keyword evidence="5 9" id="KW-0949">S-adenosyl-L-methionine</keyword>
<keyword evidence="4 9" id="KW-0808">Transferase</keyword>
<keyword evidence="1 9" id="KW-0004">4Fe-4S</keyword>
<evidence type="ECO:0000256" key="10">
    <source>
        <dbReference type="NCBIfam" id="TIGR02085"/>
    </source>
</evidence>
<keyword evidence="6 9" id="KW-0479">Metal-binding</keyword>
<dbReference type="GO" id="GO:0051539">
    <property type="term" value="F:4 iron, 4 sulfur cluster binding"/>
    <property type="evidence" value="ECO:0007669"/>
    <property type="project" value="UniProtKB-KW"/>
</dbReference>
<evidence type="ECO:0000256" key="9">
    <source>
        <dbReference type="HAMAP-Rule" id="MF_01012"/>
    </source>
</evidence>